<organism evidence="1 2">
    <name type="scientific">Dovyalis caffra</name>
    <dbReference type="NCBI Taxonomy" id="77055"/>
    <lineage>
        <taxon>Eukaryota</taxon>
        <taxon>Viridiplantae</taxon>
        <taxon>Streptophyta</taxon>
        <taxon>Embryophyta</taxon>
        <taxon>Tracheophyta</taxon>
        <taxon>Spermatophyta</taxon>
        <taxon>Magnoliopsida</taxon>
        <taxon>eudicotyledons</taxon>
        <taxon>Gunneridae</taxon>
        <taxon>Pentapetalae</taxon>
        <taxon>rosids</taxon>
        <taxon>fabids</taxon>
        <taxon>Malpighiales</taxon>
        <taxon>Salicaceae</taxon>
        <taxon>Flacourtieae</taxon>
        <taxon>Dovyalis</taxon>
    </lineage>
</organism>
<dbReference type="Proteomes" id="UP001314170">
    <property type="component" value="Unassembled WGS sequence"/>
</dbReference>
<name>A0AAV1RXC8_9ROSI</name>
<proteinExistence type="predicted"/>
<dbReference type="AlphaFoldDB" id="A0AAV1RXC8"/>
<accession>A0AAV1RXC8</accession>
<keyword evidence="2" id="KW-1185">Reference proteome</keyword>
<reference evidence="1 2" key="1">
    <citation type="submission" date="2024-01" db="EMBL/GenBank/DDBJ databases">
        <authorList>
            <person name="Waweru B."/>
        </authorList>
    </citation>
    <scope>NUCLEOTIDE SEQUENCE [LARGE SCALE GENOMIC DNA]</scope>
</reference>
<evidence type="ECO:0000313" key="1">
    <source>
        <dbReference type="EMBL" id="CAK7340268.1"/>
    </source>
</evidence>
<sequence length="95" mass="10730">MVGVGKEKGTRECKEAVSYGQKEVRPLVGRPEFFFSPQLTQHTIVLRDGFGAKITPTDYRKGRKNNKNKHAEDACIATHRAIHTPRNPMLQLKKA</sequence>
<evidence type="ECO:0000313" key="2">
    <source>
        <dbReference type="Proteomes" id="UP001314170"/>
    </source>
</evidence>
<comment type="caution">
    <text evidence="1">The sequence shown here is derived from an EMBL/GenBank/DDBJ whole genome shotgun (WGS) entry which is preliminary data.</text>
</comment>
<protein>
    <recommendedName>
        <fullName evidence="3">Ribosomal protein S11</fullName>
    </recommendedName>
</protein>
<evidence type="ECO:0008006" key="3">
    <source>
        <dbReference type="Google" id="ProtNLM"/>
    </source>
</evidence>
<gene>
    <name evidence="1" type="ORF">DCAF_LOCUS15349</name>
</gene>
<dbReference type="EMBL" id="CAWUPB010001159">
    <property type="protein sequence ID" value="CAK7340268.1"/>
    <property type="molecule type" value="Genomic_DNA"/>
</dbReference>